<evidence type="ECO:0000256" key="6">
    <source>
        <dbReference type="SAM" id="MobiDB-lite"/>
    </source>
</evidence>
<dbReference type="InterPro" id="IPR001138">
    <property type="entry name" value="Zn2Cys6_DnaBD"/>
</dbReference>
<keyword evidence="2" id="KW-0805">Transcription regulation</keyword>
<feature type="domain" description="Zn(2)-C6 fungal-type" evidence="7">
    <location>
        <begin position="15"/>
        <end position="45"/>
    </location>
</feature>
<dbReference type="EMBL" id="JBFXLT010000232">
    <property type="protein sequence ID" value="KAL2801865.1"/>
    <property type="molecule type" value="Genomic_DNA"/>
</dbReference>
<keyword evidence="5" id="KW-0539">Nucleus</keyword>
<dbReference type="Gene3D" id="4.10.240.10">
    <property type="entry name" value="Zn(2)-C6 fungal-type DNA-binding domain"/>
    <property type="match status" value="1"/>
</dbReference>
<reference evidence="8 9" key="1">
    <citation type="submission" date="2024-07" db="EMBL/GenBank/DDBJ databases">
        <title>Section-level genome sequencing and comparative genomics of Aspergillus sections Usti and Cavernicolus.</title>
        <authorList>
            <consortium name="Lawrence Berkeley National Laboratory"/>
            <person name="Nybo J.L."/>
            <person name="Vesth T.C."/>
            <person name="Theobald S."/>
            <person name="Frisvad J.C."/>
            <person name="Larsen T.O."/>
            <person name="Kjaerboelling I."/>
            <person name="Rothschild-Mancinelli K."/>
            <person name="Lyhne E.K."/>
            <person name="Kogle M.E."/>
            <person name="Barry K."/>
            <person name="Clum A."/>
            <person name="Na H."/>
            <person name="Ledsgaard L."/>
            <person name="Lin J."/>
            <person name="Lipzen A."/>
            <person name="Kuo A."/>
            <person name="Riley R."/>
            <person name="Mondo S."/>
            <person name="Labutti K."/>
            <person name="Haridas S."/>
            <person name="Pangalinan J."/>
            <person name="Salamov A.A."/>
            <person name="Simmons B.A."/>
            <person name="Magnuson J.K."/>
            <person name="Chen J."/>
            <person name="Drula E."/>
            <person name="Henrissat B."/>
            <person name="Wiebenga A."/>
            <person name="Lubbers R.J."/>
            <person name="Gomes A.C."/>
            <person name="Makela M.R."/>
            <person name="Stajich J."/>
            <person name="Grigoriev I.V."/>
            <person name="Mortensen U.H."/>
            <person name="De Vries R.P."/>
            <person name="Baker S.E."/>
            <person name="Andersen M.R."/>
        </authorList>
    </citation>
    <scope>NUCLEOTIDE SEQUENCE [LARGE SCALE GENOMIC DNA]</scope>
    <source>
        <strain evidence="8 9">CBS 588.65</strain>
    </source>
</reference>
<dbReference type="PROSITE" id="PS00463">
    <property type="entry name" value="ZN2_CY6_FUNGAL_1"/>
    <property type="match status" value="1"/>
</dbReference>
<dbReference type="InterPro" id="IPR036864">
    <property type="entry name" value="Zn2-C6_fun-type_DNA-bd_sf"/>
</dbReference>
<evidence type="ECO:0000256" key="1">
    <source>
        <dbReference type="ARBA" id="ARBA00022723"/>
    </source>
</evidence>
<evidence type="ECO:0000256" key="3">
    <source>
        <dbReference type="ARBA" id="ARBA00023125"/>
    </source>
</evidence>
<keyword evidence="4" id="KW-0804">Transcription</keyword>
<dbReference type="InterPro" id="IPR052783">
    <property type="entry name" value="Metabolic/Drug-Res_Regulator"/>
</dbReference>
<comment type="caution">
    <text evidence="8">The sequence shown here is derived from an EMBL/GenBank/DDBJ whole genome shotgun (WGS) entry which is preliminary data.</text>
</comment>
<keyword evidence="9" id="KW-1185">Reference proteome</keyword>
<dbReference type="CDD" id="cd12148">
    <property type="entry name" value="fungal_TF_MHR"/>
    <property type="match status" value="1"/>
</dbReference>
<accession>A0ABR4GS21</accession>
<protein>
    <submittedName>
        <fullName evidence="8">Fungal-specific transcription factor domain-containing protein</fullName>
    </submittedName>
</protein>
<dbReference type="Pfam" id="PF04082">
    <property type="entry name" value="Fungal_trans"/>
    <property type="match status" value="1"/>
</dbReference>
<sequence>MPSPQPCKRQRICRACDQCRRRKSKCDGTQPACKICTAAGRRCSYQHGGGRRGLPTGYVRGLEIALGLIFQHVSNSQDTLSKLLRDPQTDRNLALEVWRKSKVSSQVANLTYPIPIDGVISEAETMLSYGDWGEPDRRDIQTKPPAASIEPSAVPLADLQPLQPLPIVSVRPEQVGNSPLPPDTTNLIDIYFAHTHSWFPIIERRDLLRAMHTYPGDYPSHDPSHLLLWAVCAYASFISGRQDDSLPTSLQILYPIQLEVLGGTVSPKLAHIQALAILILFQLGKGDVHSAWILSGQAIRMMLLVQSSGQSRFRNTFHGCAFLDSVIASVLDKTPSLSVEEHIDCDLVDEDGLEEWDSWSIPSQSAQPQQRTAPKGPLHSLSAFNQLQRLARVLSQILYCPPDTSTRHQILSEIQVTRNTIEDIYPYHGLDSATPPILAVHLMGSFTILSALHRFELEDSGAVGLGVATSHRMFDLLRDYITMAGAVNSSPLPAVFALQCQRYLENMGSSVDVSVLMAVKNRLSEYQQWVSLYGIPGSGKDATNSIFAFTGNGGLDTTGYQSPGILPLGESEALPPTTTTINETPQSSGPGSGRASYVTPISTIPENPPPSSSRSPVFAPDTDNFDELFEELMTSIPKTGLEPSFAHNLGFYAGDLDTDFLTQLQQPPEG</sequence>
<evidence type="ECO:0000313" key="9">
    <source>
        <dbReference type="Proteomes" id="UP001610334"/>
    </source>
</evidence>
<dbReference type="SMART" id="SM00066">
    <property type="entry name" value="GAL4"/>
    <property type="match status" value="1"/>
</dbReference>
<evidence type="ECO:0000256" key="2">
    <source>
        <dbReference type="ARBA" id="ARBA00023015"/>
    </source>
</evidence>
<feature type="region of interest" description="Disordered" evidence="6">
    <location>
        <begin position="572"/>
        <end position="596"/>
    </location>
</feature>
<dbReference type="PANTHER" id="PTHR47655">
    <property type="entry name" value="QUINIC ACID UTILIZATION ACTIVATOR"/>
    <property type="match status" value="1"/>
</dbReference>
<organism evidence="8 9">
    <name type="scientific">Aspergillus granulosus</name>
    <dbReference type="NCBI Taxonomy" id="176169"/>
    <lineage>
        <taxon>Eukaryota</taxon>
        <taxon>Fungi</taxon>
        <taxon>Dikarya</taxon>
        <taxon>Ascomycota</taxon>
        <taxon>Pezizomycotina</taxon>
        <taxon>Eurotiomycetes</taxon>
        <taxon>Eurotiomycetidae</taxon>
        <taxon>Eurotiales</taxon>
        <taxon>Aspergillaceae</taxon>
        <taxon>Aspergillus</taxon>
        <taxon>Aspergillus subgen. Nidulantes</taxon>
    </lineage>
</organism>
<evidence type="ECO:0000256" key="5">
    <source>
        <dbReference type="ARBA" id="ARBA00023242"/>
    </source>
</evidence>
<dbReference type="SUPFAM" id="SSF57701">
    <property type="entry name" value="Zn2/Cys6 DNA-binding domain"/>
    <property type="match status" value="1"/>
</dbReference>
<dbReference type="SMART" id="SM00906">
    <property type="entry name" value="Fungal_trans"/>
    <property type="match status" value="1"/>
</dbReference>
<name>A0ABR4GS21_9EURO</name>
<proteinExistence type="predicted"/>
<evidence type="ECO:0000256" key="4">
    <source>
        <dbReference type="ARBA" id="ARBA00023163"/>
    </source>
</evidence>
<dbReference type="Pfam" id="PF00172">
    <property type="entry name" value="Zn_clus"/>
    <property type="match status" value="1"/>
</dbReference>
<dbReference type="InterPro" id="IPR007219">
    <property type="entry name" value="XnlR_reg_dom"/>
</dbReference>
<evidence type="ECO:0000259" key="7">
    <source>
        <dbReference type="PROSITE" id="PS50048"/>
    </source>
</evidence>
<dbReference type="Proteomes" id="UP001610334">
    <property type="component" value="Unassembled WGS sequence"/>
</dbReference>
<feature type="compositionally biased region" description="Polar residues" evidence="6">
    <location>
        <begin position="576"/>
        <end position="589"/>
    </location>
</feature>
<gene>
    <name evidence="8" type="ORF">BJX63DRAFT_416409</name>
</gene>
<dbReference type="CDD" id="cd00067">
    <property type="entry name" value="GAL4"/>
    <property type="match status" value="1"/>
</dbReference>
<dbReference type="PANTHER" id="PTHR47655:SF2">
    <property type="entry name" value="QUINIC ACID UTILIZATION ACTIVATOR"/>
    <property type="match status" value="1"/>
</dbReference>
<evidence type="ECO:0000313" key="8">
    <source>
        <dbReference type="EMBL" id="KAL2801865.1"/>
    </source>
</evidence>
<keyword evidence="1" id="KW-0479">Metal-binding</keyword>
<keyword evidence="3" id="KW-0238">DNA-binding</keyword>
<dbReference type="PROSITE" id="PS50048">
    <property type="entry name" value="ZN2_CY6_FUNGAL_2"/>
    <property type="match status" value="1"/>
</dbReference>